<keyword evidence="1" id="KW-0812">Transmembrane</keyword>
<feature type="transmembrane region" description="Helical" evidence="1">
    <location>
        <begin position="178"/>
        <end position="198"/>
    </location>
</feature>
<dbReference type="EMBL" id="CP019384">
    <property type="protein sequence ID" value="QAT17674.1"/>
    <property type="molecule type" value="Genomic_DNA"/>
</dbReference>
<keyword evidence="1" id="KW-1133">Transmembrane helix</keyword>
<dbReference type="KEGG" id="vai:BU251_08055"/>
<feature type="transmembrane region" description="Helical" evidence="1">
    <location>
        <begin position="107"/>
        <end position="127"/>
    </location>
</feature>
<keyword evidence="1" id="KW-0472">Membrane</keyword>
<reference evidence="2 3" key="1">
    <citation type="submission" date="2017-01" db="EMBL/GenBank/DDBJ databases">
        <title>First insights into the biology of 'candidatus Vampirococcus archaeovorus'.</title>
        <authorList>
            <person name="Kizina J."/>
            <person name="Jordan S."/>
            <person name="Stueber K."/>
            <person name="Reinhardt R."/>
            <person name="Harder J."/>
        </authorList>
    </citation>
    <scope>NUCLEOTIDE SEQUENCE [LARGE SCALE GENOMIC DNA]</scope>
    <source>
        <strain evidence="2 3">LiM</strain>
    </source>
</reference>
<feature type="transmembrane region" description="Helical" evidence="1">
    <location>
        <begin position="66"/>
        <end position="86"/>
    </location>
</feature>
<dbReference type="RefSeq" id="WP_128700641.1">
    <property type="nucleotide sequence ID" value="NZ_CP019384.1"/>
</dbReference>
<name>A0A410P6U8_VELA1</name>
<dbReference type="AlphaFoldDB" id="A0A410P6U8"/>
<evidence type="ECO:0000313" key="2">
    <source>
        <dbReference type="EMBL" id="QAT17674.1"/>
    </source>
</evidence>
<accession>A0A410P6U8</accession>
<dbReference type="Proteomes" id="UP000287243">
    <property type="component" value="Chromosome"/>
</dbReference>
<organism evidence="2 3">
    <name type="scientific">Velamenicoccus archaeovorus</name>
    <dbReference type="NCBI Taxonomy" id="1930593"/>
    <lineage>
        <taxon>Bacteria</taxon>
        <taxon>Pseudomonadati</taxon>
        <taxon>Candidatus Omnitrophota</taxon>
        <taxon>Candidatus Velamenicoccus</taxon>
    </lineage>
</organism>
<evidence type="ECO:0000256" key="1">
    <source>
        <dbReference type="SAM" id="Phobius"/>
    </source>
</evidence>
<evidence type="ECO:0000313" key="3">
    <source>
        <dbReference type="Proteomes" id="UP000287243"/>
    </source>
</evidence>
<sequence length="269" mass="30546">MRGPLLFLWQVRLIAGDVYRAAVREKMMYGFLLLSFLFILMANVPYMVADPKVFENQPALTSSLQIGFVAIHIFILLIAVFVSLNTMQNYLAFERLVLLLSRPVRRWQIMAGVLLGLYQMILINWFLMTSGIWLVVLSHERMLLPFVWSGLSVAALLGILYVSLVVFFYCLMPNMMAGVLTIFVVIAGFGTSSARLVFARFGWPVFFEKAARLGLNALPQINTLLGISMKELRFFHLDIPAGLYIFQSFLLITALGLFSCSAFERRSQF</sequence>
<feature type="transmembrane region" description="Helical" evidence="1">
    <location>
        <begin position="241"/>
        <end position="263"/>
    </location>
</feature>
<protein>
    <recommendedName>
        <fullName evidence="4">ABC transporter permease</fullName>
    </recommendedName>
</protein>
<feature type="transmembrane region" description="Helical" evidence="1">
    <location>
        <begin position="28"/>
        <end position="46"/>
    </location>
</feature>
<evidence type="ECO:0008006" key="4">
    <source>
        <dbReference type="Google" id="ProtNLM"/>
    </source>
</evidence>
<feature type="transmembrane region" description="Helical" evidence="1">
    <location>
        <begin position="147"/>
        <end position="171"/>
    </location>
</feature>
<keyword evidence="3" id="KW-1185">Reference proteome</keyword>
<gene>
    <name evidence="2" type="ORF">BU251_08055</name>
</gene>
<proteinExistence type="predicted"/>